<feature type="transmembrane region" description="Helical" evidence="4">
    <location>
        <begin position="119"/>
        <end position="141"/>
    </location>
</feature>
<dbReference type="InterPro" id="IPR041916">
    <property type="entry name" value="Anti_sigma_zinc_sf"/>
</dbReference>
<evidence type="ECO:0000259" key="5">
    <source>
        <dbReference type="Pfam" id="PF13490"/>
    </source>
</evidence>
<comment type="caution">
    <text evidence="6">The sequence shown here is derived from an EMBL/GenBank/DDBJ whole genome shotgun (WGS) entry which is preliminary data.</text>
</comment>
<keyword evidence="4" id="KW-1133">Transmembrane helix</keyword>
<feature type="domain" description="Putative zinc-finger" evidence="5">
    <location>
        <begin position="3"/>
        <end position="37"/>
    </location>
</feature>
<evidence type="ECO:0000313" key="6">
    <source>
        <dbReference type="EMBL" id="OAT79794.1"/>
    </source>
</evidence>
<comment type="similarity">
    <text evidence="1">Belongs to the zinc-associated anti-sigma factor (ZAS) superfamily. Anti-sigma-W factor family.</text>
</comment>
<feature type="compositionally biased region" description="Low complexity" evidence="3">
    <location>
        <begin position="236"/>
        <end position="245"/>
    </location>
</feature>
<feature type="compositionally biased region" description="Low complexity" evidence="3">
    <location>
        <begin position="172"/>
        <end position="189"/>
    </location>
</feature>
<dbReference type="STRING" id="1838280.A6M21_15210"/>
<evidence type="ECO:0000256" key="1">
    <source>
        <dbReference type="ARBA" id="ARBA00024353"/>
    </source>
</evidence>
<keyword evidence="4" id="KW-0812">Transmembrane</keyword>
<accession>A0A1B7LBE7</accession>
<sequence>MQCREARKLIYPCLDGELPGDAERAFREHLAVCPGCRAEMAQCRAIAGALKGMAVPVVPPQGFSAGVMERLAGEGTGLLPDAGRLAGTGKGAHAGAALPAGNGPGRWWGNLSAAWRRGVAVAASALILLGGTAGFAARYGWLPVSMHAPAVIADNNSGSGQTAPGHSGGQTVAPVPGNANPAAPGQPGVTQPNGASKEGTGQPGNSADRQTGNNTGANGGSQTGAARNSGTPADKSSPSKMSSLSAPGAPRVFLNQPRTIDSMLIKVQVTDLAAARQKLLAATGGASYQGFGQQYEAGHKVEIMRFVVPAERANTFENTARSLGMVIDEQQQSKDISAQFAATLDHYQALIAQRNSGGGTADLNAQIKSLEQQLVTWDQEAQDQVVVVWVQQ</sequence>
<dbReference type="Gene3D" id="1.10.10.1320">
    <property type="entry name" value="Anti-sigma factor, zinc-finger domain"/>
    <property type="match status" value="1"/>
</dbReference>
<evidence type="ECO:0000313" key="7">
    <source>
        <dbReference type="Proteomes" id="UP000078532"/>
    </source>
</evidence>
<feature type="compositionally biased region" description="Polar residues" evidence="3">
    <location>
        <begin position="155"/>
        <end position="164"/>
    </location>
</feature>
<keyword evidence="7" id="KW-1185">Reference proteome</keyword>
<protein>
    <recommendedName>
        <fullName evidence="2">Anti-sigma-W factor RsiW</fullName>
    </recommendedName>
</protein>
<reference evidence="6 7" key="1">
    <citation type="submission" date="2016-04" db="EMBL/GenBank/DDBJ databases">
        <authorList>
            <person name="Evans L.H."/>
            <person name="Alamgir A."/>
            <person name="Owens N."/>
            <person name="Weber N.D."/>
            <person name="Virtaneva K."/>
            <person name="Barbian K."/>
            <person name="Babar A."/>
            <person name="Rosenke K."/>
        </authorList>
    </citation>
    <scope>NUCLEOTIDE SEQUENCE [LARGE SCALE GENOMIC DNA]</scope>
    <source>
        <strain evidence="6 7">LMa1</strain>
    </source>
</reference>
<feature type="compositionally biased region" description="Polar residues" evidence="3">
    <location>
        <begin position="203"/>
        <end position="216"/>
    </location>
</feature>
<gene>
    <name evidence="6" type="ORF">A6M21_15210</name>
</gene>
<dbReference type="Proteomes" id="UP000078532">
    <property type="component" value="Unassembled WGS sequence"/>
</dbReference>
<dbReference type="AlphaFoldDB" id="A0A1B7LBE7"/>
<feature type="region of interest" description="Disordered" evidence="3">
    <location>
        <begin position="155"/>
        <end position="250"/>
    </location>
</feature>
<dbReference type="InterPro" id="IPR027383">
    <property type="entry name" value="Znf_put"/>
</dbReference>
<evidence type="ECO:0000256" key="3">
    <source>
        <dbReference type="SAM" id="MobiDB-lite"/>
    </source>
</evidence>
<name>A0A1B7LBE7_9FIRM</name>
<dbReference type="Pfam" id="PF13490">
    <property type="entry name" value="zf-HC2"/>
    <property type="match status" value="1"/>
</dbReference>
<keyword evidence="4" id="KW-0472">Membrane</keyword>
<dbReference type="EMBL" id="LYVF01000192">
    <property type="protein sequence ID" value="OAT79794.1"/>
    <property type="molecule type" value="Genomic_DNA"/>
</dbReference>
<evidence type="ECO:0000256" key="4">
    <source>
        <dbReference type="SAM" id="Phobius"/>
    </source>
</evidence>
<proteinExistence type="inferred from homology"/>
<evidence type="ECO:0000256" key="2">
    <source>
        <dbReference type="ARBA" id="ARBA00024438"/>
    </source>
</evidence>
<organism evidence="6 7">
    <name type="scientific">Desulfotomaculum copahuensis</name>
    <dbReference type="NCBI Taxonomy" id="1838280"/>
    <lineage>
        <taxon>Bacteria</taxon>
        <taxon>Bacillati</taxon>
        <taxon>Bacillota</taxon>
        <taxon>Clostridia</taxon>
        <taxon>Eubacteriales</taxon>
        <taxon>Desulfotomaculaceae</taxon>
        <taxon>Desulfotomaculum</taxon>
    </lineage>
</organism>